<evidence type="ECO:0000313" key="2">
    <source>
        <dbReference type="EMBL" id="GID12411.1"/>
    </source>
</evidence>
<feature type="compositionally biased region" description="Basic and acidic residues" evidence="1">
    <location>
        <begin position="108"/>
        <end position="124"/>
    </location>
</feature>
<feature type="region of interest" description="Disordered" evidence="1">
    <location>
        <begin position="1"/>
        <end position="124"/>
    </location>
</feature>
<feature type="compositionally biased region" description="Basic and acidic residues" evidence="1">
    <location>
        <begin position="52"/>
        <end position="61"/>
    </location>
</feature>
<evidence type="ECO:0000313" key="3">
    <source>
        <dbReference type="Proteomes" id="UP000612808"/>
    </source>
</evidence>
<evidence type="ECO:0000256" key="1">
    <source>
        <dbReference type="SAM" id="MobiDB-lite"/>
    </source>
</evidence>
<dbReference type="Proteomes" id="UP000612808">
    <property type="component" value="Unassembled WGS sequence"/>
</dbReference>
<accession>A0A8J3NAS8</accession>
<keyword evidence="3" id="KW-1185">Reference proteome</keyword>
<name>A0A8J3NAS8_9ACTN</name>
<dbReference type="AlphaFoldDB" id="A0A8J3NAS8"/>
<dbReference type="EMBL" id="BOMB01000019">
    <property type="protein sequence ID" value="GID12411.1"/>
    <property type="molecule type" value="Genomic_DNA"/>
</dbReference>
<gene>
    <name evidence="2" type="ORF">Aru02nite_33000</name>
</gene>
<proteinExistence type="predicted"/>
<feature type="compositionally biased region" description="Basic and acidic residues" evidence="1">
    <location>
        <begin position="82"/>
        <end position="98"/>
    </location>
</feature>
<comment type="caution">
    <text evidence="2">The sequence shown here is derived from an EMBL/GenBank/DDBJ whole genome shotgun (WGS) entry which is preliminary data.</text>
</comment>
<reference evidence="2" key="1">
    <citation type="submission" date="2021-01" db="EMBL/GenBank/DDBJ databases">
        <title>Whole genome shotgun sequence of Actinocatenispora rupis NBRC 107355.</title>
        <authorList>
            <person name="Komaki H."/>
            <person name="Tamura T."/>
        </authorList>
    </citation>
    <scope>NUCLEOTIDE SEQUENCE</scope>
    <source>
        <strain evidence="2">NBRC 107355</strain>
    </source>
</reference>
<sequence length="124" mass="13349">MTVRRAGTRKAMSEINPAAEQQEAPTSEPERDDPGASPESAGLPEYADDESPANRRVDDPQRAAVPADHPVATEEYGLTAAEQRHGEPLAGRLAREEPDVGEPTPGRPTEDEVSERPDADEPVE</sequence>
<evidence type="ECO:0008006" key="4">
    <source>
        <dbReference type="Google" id="ProtNLM"/>
    </source>
</evidence>
<organism evidence="2 3">
    <name type="scientific">Actinocatenispora rupis</name>
    <dbReference type="NCBI Taxonomy" id="519421"/>
    <lineage>
        <taxon>Bacteria</taxon>
        <taxon>Bacillati</taxon>
        <taxon>Actinomycetota</taxon>
        <taxon>Actinomycetes</taxon>
        <taxon>Micromonosporales</taxon>
        <taxon>Micromonosporaceae</taxon>
        <taxon>Actinocatenispora</taxon>
    </lineage>
</organism>
<protein>
    <recommendedName>
        <fullName evidence="4">DUF5709 domain-containing protein</fullName>
    </recommendedName>
</protein>